<evidence type="ECO:0000256" key="6">
    <source>
        <dbReference type="ARBA" id="ARBA00023014"/>
    </source>
</evidence>
<accession>A0A921L7G1</accession>
<dbReference type="Gene3D" id="3.30.70.20">
    <property type="match status" value="1"/>
</dbReference>
<dbReference type="InterPro" id="IPR017896">
    <property type="entry name" value="4Fe4S_Fe-S-bd"/>
</dbReference>
<reference evidence="8" key="2">
    <citation type="submission" date="2021-09" db="EMBL/GenBank/DDBJ databases">
        <authorList>
            <person name="Gilroy R."/>
        </authorList>
    </citation>
    <scope>NUCLEOTIDE SEQUENCE</scope>
    <source>
        <strain evidence="8">7318</strain>
    </source>
</reference>
<gene>
    <name evidence="8" type="ORF">K8V65_04030</name>
</gene>
<evidence type="ECO:0000259" key="7">
    <source>
        <dbReference type="PROSITE" id="PS51379"/>
    </source>
</evidence>
<feature type="domain" description="4Fe-4S ferredoxin-type" evidence="7">
    <location>
        <begin position="178"/>
        <end position="205"/>
    </location>
</feature>
<dbReference type="EMBL" id="DYVR01000105">
    <property type="protein sequence ID" value="HJF84809.1"/>
    <property type="molecule type" value="Genomic_DNA"/>
</dbReference>
<evidence type="ECO:0000256" key="2">
    <source>
        <dbReference type="ARBA" id="ARBA00003532"/>
    </source>
</evidence>
<sequence>MNAQICLNKLKLIGVLAFATVDKFNNPQIRNISAIHYENDALYFFTARGKNFSRELQHNNHVQILGYSKFKEMIRLSGTAVPVEEDKQQHYIDLIFSEQPYLANVYPGDTRQIGIIYCIKNAQIEYFNLGVKPIFRELYTIGDYKPEEKGYIITDSCIGCGTCQSVCPQHCIKAGDIYKIEPEHCLHCGACYENCPVGAVKRLGD</sequence>
<dbReference type="SUPFAM" id="SSF50475">
    <property type="entry name" value="FMN-binding split barrel"/>
    <property type="match status" value="1"/>
</dbReference>
<dbReference type="PANTHER" id="PTHR24960">
    <property type="entry name" value="PHOTOSYSTEM I IRON-SULFUR CENTER-RELATED"/>
    <property type="match status" value="1"/>
</dbReference>
<name>A0A921L7G1_9FIRM</name>
<feature type="domain" description="4Fe-4S ferredoxin-type" evidence="7">
    <location>
        <begin position="148"/>
        <end position="177"/>
    </location>
</feature>
<dbReference type="Pfam" id="PF12838">
    <property type="entry name" value="Fer4_7"/>
    <property type="match status" value="1"/>
</dbReference>
<evidence type="ECO:0000313" key="8">
    <source>
        <dbReference type="EMBL" id="HJF84809.1"/>
    </source>
</evidence>
<dbReference type="RefSeq" id="WP_289547802.1">
    <property type="nucleotide sequence ID" value="NZ_CAKMHU010000018.1"/>
</dbReference>
<protein>
    <submittedName>
        <fullName evidence="8">4Fe-4S binding protein</fullName>
    </submittedName>
</protein>
<keyword evidence="5" id="KW-0408">Iron</keyword>
<reference evidence="8" key="1">
    <citation type="journal article" date="2021" name="PeerJ">
        <title>Extensive microbial diversity within the chicken gut microbiome revealed by metagenomics and culture.</title>
        <authorList>
            <person name="Gilroy R."/>
            <person name="Ravi A."/>
            <person name="Getino M."/>
            <person name="Pursley I."/>
            <person name="Horton D.L."/>
            <person name="Alikhan N.F."/>
            <person name="Baker D."/>
            <person name="Gharbi K."/>
            <person name="Hall N."/>
            <person name="Watson M."/>
            <person name="Adriaenssens E.M."/>
            <person name="Foster-Nyarko E."/>
            <person name="Jarju S."/>
            <person name="Secka A."/>
            <person name="Antonio M."/>
            <person name="Oren A."/>
            <person name="Chaudhuri R.R."/>
            <person name="La Ragione R."/>
            <person name="Hildebrand F."/>
            <person name="Pallen M.J."/>
        </authorList>
    </citation>
    <scope>NUCLEOTIDE SEQUENCE</scope>
    <source>
        <strain evidence="8">7318</strain>
    </source>
</reference>
<comment type="function">
    <text evidence="2">Ferredoxins are iron-sulfur proteins that transfer electrons in a wide variety of metabolic reactions.</text>
</comment>
<evidence type="ECO:0000256" key="3">
    <source>
        <dbReference type="ARBA" id="ARBA00022485"/>
    </source>
</evidence>
<dbReference type="Gene3D" id="2.30.110.10">
    <property type="entry name" value="Electron Transport, Fmn-binding Protein, Chain A"/>
    <property type="match status" value="1"/>
</dbReference>
<keyword evidence="3" id="KW-0004">4Fe-4S</keyword>
<dbReference type="PROSITE" id="PS00198">
    <property type="entry name" value="4FE4S_FER_1"/>
    <property type="match status" value="2"/>
</dbReference>
<dbReference type="AlphaFoldDB" id="A0A921L7G1"/>
<dbReference type="InterPro" id="IPR011576">
    <property type="entry name" value="Pyridox_Oxase_N"/>
</dbReference>
<keyword evidence="6" id="KW-0411">Iron-sulfur</keyword>
<dbReference type="InterPro" id="IPR050157">
    <property type="entry name" value="PSI_iron-sulfur_center"/>
</dbReference>
<dbReference type="InterPro" id="IPR012349">
    <property type="entry name" value="Split_barrel_FMN-bd"/>
</dbReference>
<keyword evidence="4" id="KW-0479">Metal-binding</keyword>
<dbReference type="Pfam" id="PF01243">
    <property type="entry name" value="PNPOx_N"/>
    <property type="match status" value="1"/>
</dbReference>
<dbReference type="Proteomes" id="UP000780768">
    <property type="component" value="Unassembled WGS sequence"/>
</dbReference>
<evidence type="ECO:0000256" key="5">
    <source>
        <dbReference type="ARBA" id="ARBA00023004"/>
    </source>
</evidence>
<comment type="caution">
    <text evidence="8">The sequence shown here is derived from an EMBL/GenBank/DDBJ whole genome shotgun (WGS) entry which is preliminary data.</text>
</comment>
<evidence type="ECO:0000313" key="9">
    <source>
        <dbReference type="Proteomes" id="UP000780768"/>
    </source>
</evidence>
<comment type="cofactor">
    <cofactor evidence="1">
        <name>[4Fe-4S] cluster</name>
        <dbReference type="ChEBI" id="CHEBI:49883"/>
    </cofactor>
</comment>
<proteinExistence type="predicted"/>
<evidence type="ECO:0000256" key="4">
    <source>
        <dbReference type="ARBA" id="ARBA00022723"/>
    </source>
</evidence>
<dbReference type="InterPro" id="IPR017900">
    <property type="entry name" value="4Fe4S_Fe_S_CS"/>
</dbReference>
<dbReference type="PANTHER" id="PTHR24960:SF79">
    <property type="entry name" value="PHOTOSYSTEM I IRON-SULFUR CENTER"/>
    <property type="match status" value="1"/>
</dbReference>
<dbReference type="GO" id="GO:0051539">
    <property type="term" value="F:4 iron, 4 sulfur cluster binding"/>
    <property type="evidence" value="ECO:0007669"/>
    <property type="project" value="UniProtKB-KW"/>
</dbReference>
<dbReference type="SUPFAM" id="SSF54862">
    <property type="entry name" value="4Fe-4S ferredoxins"/>
    <property type="match status" value="1"/>
</dbReference>
<organism evidence="8 9">
    <name type="scientific">Megamonas hypermegale</name>
    <dbReference type="NCBI Taxonomy" id="158847"/>
    <lineage>
        <taxon>Bacteria</taxon>
        <taxon>Bacillati</taxon>
        <taxon>Bacillota</taxon>
        <taxon>Negativicutes</taxon>
        <taxon>Selenomonadales</taxon>
        <taxon>Selenomonadaceae</taxon>
        <taxon>Megamonas</taxon>
    </lineage>
</organism>
<dbReference type="GO" id="GO:0046872">
    <property type="term" value="F:metal ion binding"/>
    <property type="evidence" value="ECO:0007669"/>
    <property type="project" value="UniProtKB-KW"/>
</dbReference>
<evidence type="ECO:0000256" key="1">
    <source>
        <dbReference type="ARBA" id="ARBA00001966"/>
    </source>
</evidence>
<dbReference type="PROSITE" id="PS51379">
    <property type="entry name" value="4FE4S_FER_2"/>
    <property type="match status" value="2"/>
</dbReference>